<dbReference type="EMBL" id="LR824004">
    <property type="protein sequence ID" value="CAH0578180.1"/>
    <property type="molecule type" value="Genomic_DNA"/>
</dbReference>
<dbReference type="InterPro" id="IPR003593">
    <property type="entry name" value="AAA+_ATPase"/>
</dbReference>
<name>A0A9P0BK79_CHRIL</name>
<keyword evidence="6" id="KW-0547">Nucleotide-binding</keyword>
<dbReference type="InterPro" id="IPR042219">
    <property type="entry name" value="AAA_lid_11_sf"/>
</dbReference>
<dbReference type="InterPro" id="IPR027417">
    <property type="entry name" value="P-loop_NTPase"/>
</dbReference>
<dbReference type="FunFam" id="1.10.8.1220:FF:000001">
    <property type="entry name" value="Dynein axonemal heavy chain 5"/>
    <property type="match status" value="1"/>
</dbReference>
<evidence type="ECO:0000256" key="7">
    <source>
        <dbReference type="ARBA" id="ARBA00022840"/>
    </source>
</evidence>
<dbReference type="FunFam" id="1.20.920.20:FF:000001">
    <property type="entry name" value="dynein heavy chain 2, axonemal"/>
    <property type="match status" value="1"/>
</dbReference>
<dbReference type="InterPro" id="IPR041589">
    <property type="entry name" value="DNAH3_AAA_lid_1"/>
</dbReference>
<protein>
    <recommendedName>
        <fullName evidence="15">AAA+ ATPase domain-containing protein</fullName>
    </recommendedName>
</protein>
<dbReference type="FunFam" id="3.40.50.300:FF:001145">
    <property type="entry name" value="Putative dynein heavy chain"/>
    <property type="match status" value="1"/>
</dbReference>
<dbReference type="GO" id="GO:0005874">
    <property type="term" value="C:microtubule"/>
    <property type="evidence" value="ECO:0007669"/>
    <property type="project" value="UniProtKB-KW"/>
</dbReference>
<evidence type="ECO:0000256" key="4">
    <source>
        <dbReference type="ARBA" id="ARBA00022701"/>
    </source>
</evidence>
<keyword evidence="11" id="KW-0505">Motor protein</keyword>
<evidence type="ECO:0000256" key="13">
    <source>
        <dbReference type="ARBA" id="ARBA00023273"/>
    </source>
</evidence>
<dbReference type="FunFam" id="1.20.140.100:FF:000004">
    <property type="entry name" value="Dynein axonemal heavy chain 6"/>
    <property type="match status" value="1"/>
</dbReference>
<evidence type="ECO:0000256" key="8">
    <source>
        <dbReference type="ARBA" id="ARBA00023017"/>
    </source>
</evidence>
<dbReference type="GO" id="GO:0008569">
    <property type="term" value="F:minus-end-directed microtubule motor activity"/>
    <property type="evidence" value="ECO:0007669"/>
    <property type="project" value="InterPro"/>
</dbReference>
<keyword evidence="12" id="KW-0206">Cytoskeleton</keyword>
<keyword evidence="8" id="KW-0243">Dynein</keyword>
<dbReference type="InterPro" id="IPR041658">
    <property type="entry name" value="AAA_lid_11"/>
</dbReference>
<feature type="domain" description="AAA+ ATPase" evidence="15">
    <location>
        <begin position="584"/>
        <end position="723"/>
    </location>
</feature>
<keyword evidence="7" id="KW-0067">ATP-binding</keyword>
<dbReference type="GO" id="GO:0005930">
    <property type="term" value="C:axoneme"/>
    <property type="evidence" value="ECO:0007669"/>
    <property type="project" value="UniProtKB-SubCell"/>
</dbReference>
<dbReference type="SMART" id="SM00382">
    <property type="entry name" value="AAA"/>
    <property type="match status" value="2"/>
</dbReference>
<evidence type="ECO:0000256" key="2">
    <source>
        <dbReference type="ARBA" id="ARBA00008887"/>
    </source>
</evidence>
<dbReference type="FunFam" id="1.20.920.30:FF:000002">
    <property type="entry name" value="Dynein axonemal heavy chain 3"/>
    <property type="match status" value="1"/>
</dbReference>
<sequence>MFHSWFDAPFNTLDVEEIQATTINFGKIFNQLDKGVPSNKIVPKCKATIDIIKDKLPVMSYLRNPALKPRHWVKIEDILHTRFSPETELTLGVFEELHAFQHAEELMEVAGQASSEAGLEALLKKVEEMWASLEFPVVHHKDAKDVYVLGGLEEIQTCVDESNIHISTILSSRNCGPIKSRVEEWSKNLDLFSKTLEEWHACQQTWIYLEVIFSAPDIQRQLPNETRLFSIVDKSWKDIMRKLAKVPLAMPAATQPKLYEEFVRNNEMLDQIMKCLEAYLETKRVAFPRFFFLSNDELLEILAQTRNPHAVQPHLRKCFDAIAKLEFGVKLPESEMEVTEEGNLVEREMSFHTRDMLQAKLAMTAKPEDLTTDIIAMLSPESERVNLGKGLKARGNVEDWLGKVEEAMFASVKRCMKLALKDFQARPRVEWVQLHPNQIILSVSQIMWAKGVHEIFDLGIPLRIDTGFMEYEKKCIADLNDLAALTRQDINPLFRKVLCALITIDVHARDTITHMVEKHVQRSNDFEWLKMIRYYWEEDIDNCVARMSSAYYVYGHEYLGAAGVLVITPLTDRCYLCLMGALQLDLGGAPAGPAGTGKTETTKDMAKALAIQCVVFNCSEGLDYKMMGRFFSGLATSGAWCCFDEFNRIDIEVLSVIAQQLITIRNAKVARLNRFMFEGREIKLVRSCAAFITMNPGYAGRTELPDNLKALFRPISMMVPDYALIAEVILYSEGFESSKGLAKKMVQMYKLSSEQLSKQDHYDFGMRAVKSVLVMAGALKRASPDQHEEMTLMCALNDSNLPKFLAADAILFAGILSDLFPGVGLPERDYGVMEEAIKVIILEKKLQVEICQIRKVIQLHETMIVRWGVMLVGPTGGGKTVVLHVLGGTYAKLCEDGIPGPQNQKVHKYIMNPKSLTIGELYGEVNLQTLEWHDGILPLSLRTAVQCTKPDHQWLICDGPVDAVWIENMNTVLDDNKMLCLSNSERIKLTPYVHMLFEVADLAQASPATVSRCGMVYIDPNEMGYLPFVRSWLEEGVEKNLYTQENSEFLYELFQLLDVGFTYVNTKCKVGIKQVDISKVSALCYLLGALLAEPGERFPDKAFIKIYIAHCFIFCYVWCIGGNILEGNRKTYEELIKRQFEVYEESEYNPGGFNLFDMYMDTKQRRLKVWAEIIPDFLYDSNRPFFETLVPTIDTVRYGYLFEKLISCGKPVMFTGNTGVGKTVIAIETLNRMALGAYFIPCILNFSAQTSSGRTQEVIESRLDKRPRKAIGAPLGKKVIIFIDDVNMPKLDIYGAQPTIELLRQFLDFGGVYDRDKLYWKDIIDVVLSCACAPPGGGRNPLTGRFVRHFAMFYIPAPNSEAMKTIFKAILRGHLEDFVTEVSILGGPIVDAAVELYLKICAELLPTPAKSHYVFNLRDLSKCMQGVLQADAAYMRAPQGMLRLFYHECLRVFHDRLINIQDKSYFYHLMSTVCQKNFQSAILDIPEDAIIEHPPLLLFGDFINSAVPKENRNYAEIADLHKLMVVLKEYLEEYNSTARAEMHLVLFQDAVEHIVRTARVLRAERGHCLMVGPGGSGRRSVATLAGHVNECKCMGMELKRTYDTPEFHDDLRKMYLRAGLHMEDTVFLFTDTQITKEEFLEDINNMLNSGEVPNLFDGDTYEAVQNGCRNEAAKFGINPADRDGVYYFFINRVRGKLHLCICMSPVGEAFRRRCRMFPSLVNCCTIDWFTKWPPEALLSVAQQCLHPLGNKHIIEQISTICVTMHQDVDVMTDRLYQEMRRYFYTTPSSYLDLLKLYMMLLDKKQQQIIRGRDRISCGLQKLYETYDVVGVMENQVREMEPILAKKAEEGHALVAKLKVEQKAADQVKYAVMKDEAAAKIKAEEVRQIADEAKADLAQAMPAMDAATAALKALNKADINELKAFQKPPALVRFVMEPICILFNVKPDWDSTKKLLADVNFLGKLEDYDKDHIPEATLKKLKVYLTHKDFNPDTVVKVSKVCRSMVLWVQAIDMYAKVFKVVEPKIIKHKEAASVLKHVMHVLRAKQKEVEAIEAQLHKMMEELRIVEEERTRLQADVDLAAARLSRAGRLTQALADEKTRWEESVKSATHQLHCTTGDIIIASGCIAYFGAFPAHYRRELEVKWIQCCTDLEIPASDTFDLITIMADSYTIRTWNSQGLPRDSISSENGILVTRAGRWPLTIDPQEQANRWIRNMEKDNGLMITKLSEPGYLRILENCIRLGWPMLIEDLGEQLEATLAPVLLKQTFLQAGRLLIRLGDSDIEYDTNFRLYLTTKLANPHYLPEICIQVTLVNFTVTLSGLEDQLLADVVRLERPDLEIQRTELIVRINTDKATLLEIEDKILRLLYASTGNILDDEELIETLNESKETSEIINARLEETEKTEISISAAREKYRPVATRGAVLYFAVAQLADIDPMYQFSLKYFTQIFNQVIERSEKSDVLEIRLDILRREITLSVYRNVSRGLFERHKLVFSFLLNMAVYLNIGLVSASEWNYILRGAAGTKVVPPKKPFLEAMTEHMWLATCHLDETDHRFHGLLEDCMKQIPITIGTFELTIHVDKNNLWPPKIDWNERLTPFEKLMLIKTLREEKLVFAIAQYVSTSLGSVFIESPTVQLSTLYADTAASTPLVFVLSTGSDPFGAFQKFATDMGMRERVHSISLGQGQGPVAEKMIMGAKPKGDWIFLQNCHLAASWMLSLELIVAHLSSESGMPHPDFRLYLSSMPTPKFPVSVLQNSVKVTNEPPKGLKANVKRALIEMEEDFFENHALGQDWRTMLFGICMFHAIIQERKKFGPLGWNITYEFNNSDRECAMMNLQMFCDEGFIPWDALEYITSLITYGGRVTDMWDQRCLTTILKLFFSPPTLEDGYAYSESGLYYCPRSDKLEEYRDYVESLPGIENPEVFGMHENANIAFEHKETSTLIQTIVDVQPRTSGGGEGETPDQIVWRVCDQTRAKIAHKIDKSLINPELMVPDDMGQLHSLTTVLIHETDRFNALLHLIHSSLNELQKAIKGIVVMSEAFEEVFTAFMNDRVPNMWHKKGYNSLKSLGSWIHDLTLRIDFIEKWLVEGAQPSSWVSGLFFPQGLLTGSLQSYARRYRVPIDALMFDFFPLPIFLSQDDIFKQNNKKKGDTAGVDVYSFLEKPEDGVNIHGLFIDAGRWDMRETMLVDALPG</sequence>
<dbReference type="InterPro" id="IPR004273">
    <property type="entry name" value="Dynein_heavy_D6_P-loop"/>
</dbReference>
<dbReference type="Gene3D" id="1.20.920.30">
    <property type="match status" value="1"/>
</dbReference>
<keyword evidence="5" id="KW-0677">Repeat</keyword>
<dbReference type="FunFam" id="3.40.50.300:FF:000362">
    <property type="entry name" value="Dynein, axonemal, heavy chain 6"/>
    <property type="match status" value="1"/>
</dbReference>
<dbReference type="Gene3D" id="1.20.140.100">
    <property type="entry name" value="Dynein heavy chain, N-terminal domain 2"/>
    <property type="match status" value="1"/>
</dbReference>
<dbReference type="Gene3D" id="1.10.8.1220">
    <property type="match status" value="1"/>
</dbReference>
<evidence type="ECO:0000256" key="10">
    <source>
        <dbReference type="ARBA" id="ARBA00023069"/>
    </source>
</evidence>
<dbReference type="FunFam" id="3.20.180.20:FF:000004">
    <property type="entry name" value="Dynein axonemal heavy chain 6"/>
    <property type="match status" value="1"/>
</dbReference>
<dbReference type="Gene3D" id="1.10.287.2620">
    <property type="match status" value="1"/>
</dbReference>
<dbReference type="GO" id="GO:0007018">
    <property type="term" value="P:microtubule-based movement"/>
    <property type="evidence" value="ECO:0007669"/>
    <property type="project" value="InterPro"/>
</dbReference>
<dbReference type="Gene3D" id="3.40.50.300">
    <property type="entry name" value="P-loop containing nucleotide triphosphate hydrolases"/>
    <property type="match status" value="5"/>
</dbReference>
<dbReference type="Pfam" id="PF08393">
    <property type="entry name" value="DHC_N2"/>
    <property type="match status" value="1"/>
</dbReference>
<dbReference type="GO" id="GO:0030286">
    <property type="term" value="C:dynein complex"/>
    <property type="evidence" value="ECO:0007669"/>
    <property type="project" value="UniProtKB-KW"/>
</dbReference>
<evidence type="ECO:0000259" key="15">
    <source>
        <dbReference type="SMART" id="SM00382"/>
    </source>
</evidence>
<feature type="domain" description="AAA+ ATPase" evidence="15">
    <location>
        <begin position="1208"/>
        <end position="1356"/>
    </location>
</feature>
<dbReference type="FunFam" id="3.40.50.300:FF:000063">
    <property type="entry name" value="dynein heavy chain 6, axonemal"/>
    <property type="match status" value="1"/>
</dbReference>
<dbReference type="FunFam" id="1.10.287.2620:FF:000001">
    <property type="entry name" value="Cytoplasmic dynein heavy chain 1"/>
    <property type="match status" value="1"/>
</dbReference>
<keyword evidence="10" id="KW-0969">Cilium</keyword>
<dbReference type="Gene3D" id="3.20.180.20">
    <property type="entry name" value="Dynein heavy chain, N-terminal domain 2"/>
    <property type="match status" value="1"/>
</dbReference>
<dbReference type="Gene3D" id="3.10.490.20">
    <property type="match status" value="1"/>
</dbReference>
<dbReference type="InterPro" id="IPR024317">
    <property type="entry name" value="Dynein_heavy_chain_D4_dom"/>
</dbReference>
<dbReference type="Pfam" id="PF12774">
    <property type="entry name" value="AAA_6"/>
    <property type="match status" value="1"/>
</dbReference>
<gene>
    <name evidence="16" type="ORF">CINC_LOCUS532</name>
</gene>
<evidence type="ECO:0000256" key="1">
    <source>
        <dbReference type="ARBA" id="ARBA00004430"/>
    </source>
</evidence>
<dbReference type="Pfam" id="PF17852">
    <property type="entry name" value="Dynein_AAA_lid"/>
    <property type="match status" value="1"/>
</dbReference>
<dbReference type="Pfam" id="PF12781">
    <property type="entry name" value="AAA_9"/>
    <property type="match status" value="1"/>
</dbReference>
<keyword evidence="9 14" id="KW-0175">Coiled coil</keyword>
<evidence type="ECO:0000256" key="9">
    <source>
        <dbReference type="ARBA" id="ARBA00023054"/>
    </source>
</evidence>
<dbReference type="PANTHER" id="PTHR22878">
    <property type="entry name" value="DYNEIN HEAVY CHAIN 6, AXONEMAL-LIKE-RELATED"/>
    <property type="match status" value="1"/>
</dbReference>
<dbReference type="GO" id="GO:0045505">
    <property type="term" value="F:dynein intermediate chain binding"/>
    <property type="evidence" value="ECO:0007669"/>
    <property type="project" value="InterPro"/>
</dbReference>
<dbReference type="Proteomes" id="UP001154114">
    <property type="component" value="Chromosome 1"/>
</dbReference>
<dbReference type="InterPro" id="IPR013602">
    <property type="entry name" value="Dynein_heavy_linker"/>
</dbReference>
<feature type="coiled-coil region" evidence="14">
    <location>
        <begin position="2042"/>
        <end position="2083"/>
    </location>
</feature>
<evidence type="ECO:0000313" key="17">
    <source>
        <dbReference type="Proteomes" id="UP001154114"/>
    </source>
</evidence>
<dbReference type="Pfam" id="PF03028">
    <property type="entry name" value="Dynein_heavy"/>
    <property type="match status" value="1"/>
</dbReference>
<comment type="subcellular location">
    <subcellularLocation>
        <location evidence="1">Cytoplasm</location>
        <location evidence="1">Cytoskeleton</location>
        <location evidence="1">Cilium axoneme</location>
    </subcellularLocation>
</comment>
<evidence type="ECO:0000256" key="11">
    <source>
        <dbReference type="ARBA" id="ARBA00023175"/>
    </source>
</evidence>
<dbReference type="InterPro" id="IPR042228">
    <property type="entry name" value="Dynein_linker_3"/>
</dbReference>
<dbReference type="Pfam" id="PF18198">
    <property type="entry name" value="AAA_lid_11"/>
    <property type="match status" value="1"/>
</dbReference>
<dbReference type="Pfam" id="PF17857">
    <property type="entry name" value="AAA_lid_1"/>
    <property type="match status" value="1"/>
</dbReference>
<dbReference type="FunFam" id="1.10.8.720:FF:000007">
    <property type="entry name" value="Dynein axonemal heavy chain 6"/>
    <property type="match status" value="1"/>
</dbReference>
<dbReference type="GO" id="GO:0051959">
    <property type="term" value="F:dynein light intermediate chain binding"/>
    <property type="evidence" value="ECO:0007669"/>
    <property type="project" value="InterPro"/>
</dbReference>
<dbReference type="Gene3D" id="1.10.8.710">
    <property type="match status" value="1"/>
</dbReference>
<dbReference type="Gene3D" id="1.20.1270.280">
    <property type="match status" value="1"/>
</dbReference>
<dbReference type="Pfam" id="PF12777">
    <property type="entry name" value="MT"/>
    <property type="match status" value="1"/>
</dbReference>
<dbReference type="InterPro" id="IPR035699">
    <property type="entry name" value="AAA_6"/>
</dbReference>
<dbReference type="InterPro" id="IPR042222">
    <property type="entry name" value="Dynein_2_N"/>
</dbReference>
<organism evidence="16 17">
    <name type="scientific">Chrysodeixis includens</name>
    <name type="common">Soybean looper</name>
    <name type="synonym">Pseudoplusia includens</name>
    <dbReference type="NCBI Taxonomy" id="689277"/>
    <lineage>
        <taxon>Eukaryota</taxon>
        <taxon>Metazoa</taxon>
        <taxon>Ecdysozoa</taxon>
        <taxon>Arthropoda</taxon>
        <taxon>Hexapoda</taxon>
        <taxon>Insecta</taxon>
        <taxon>Pterygota</taxon>
        <taxon>Neoptera</taxon>
        <taxon>Endopterygota</taxon>
        <taxon>Lepidoptera</taxon>
        <taxon>Glossata</taxon>
        <taxon>Ditrysia</taxon>
        <taxon>Noctuoidea</taxon>
        <taxon>Noctuidae</taxon>
        <taxon>Plusiinae</taxon>
        <taxon>Chrysodeixis</taxon>
    </lineage>
</organism>
<keyword evidence="17" id="KW-1185">Reference proteome</keyword>
<dbReference type="Gene3D" id="6.10.140.1060">
    <property type="match status" value="1"/>
</dbReference>
<dbReference type="InterPro" id="IPR024743">
    <property type="entry name" value="Dynein_HC_stalk"/>
</dbReference>
<accession>A0A9P0BK79</accession>
<dbReference type="InterPro" id="IPR041466">
    <property type="entry name" value="Dynein_AAA5_ext"/>
</dbReference>
<dbReference type="CDD" id="cd00009">
    <property type="entry name" value="AAA"/>
    <property type="match status" value="1"/>
</dbReference>
<evidence type="ECO:0000256" key="5">
    <source>
        <dbReference type="ARBA" id="ARBA00022737"/>
    </source>
</evidence>
<dbReference type="Gene3D" id="1.20.920.20">
    <property type="match status" value="1"/>
</dbReference>
<dbReference type="InterPro" id="IPR035706">
    <property type="entry name" value="AAA_9"/>
</dbReference>
<evidence type="ECO:0000256" key="14">
    <source>
        <dbReference type="SAM" id="Coils"/>
    </source>
</evidence>
<dbReference type="PANTHER" id="PTHR22878:SF68">
    <property type="entry name" value="DYNEIN HEAVY CHAIN 6, AXONEMAL-LIKE"/>
    <property type="match status" value="1"/>
</dbReference>
<proteinExistence type="inferred from homology"/>
<keyword evidence="3" id="KW-0963">Cytoplasm</keyword>
<dbReference type="OrthoDB" id="5593012at2759"/>
<dbReference type="FunFam" id="1.10.8.710:FF:000004">
    <property type="entry name" value="Dynein axonemal heavy chain 6"/>
    <property type="match status" value="1"/>
</dbReference>
<evidence type="ECO:0000256" key="12">
    <source>
        <dbReference type="ARBA" id="ARBA00023212"/>
    </source>
</evidence>
<dbReference type="SUPFAM" id="SSF52540">
    <property type="entry name" value="P-loop containing nucleoside triphosphate hydrolases"/>
    <property type="match status" value="4"/>
</dbReference>
<keyword evidence="4" id="KW-0493">Microtubule</keyword>
<dbReference type="InterPro" id="IPR043157">
    <property type="entry name" value="Dynein_AAA1S"/>
</dbReference>
<evidence type="ECO:0000256" key="3">
    <source>
        <dbReference type="ARBA" id="ARBA00022490"/>
    </source>
</evidence>
<dbReference type="FunFam" id="3.40.50.300:FF:002141">
    <property type="entry name" value="Dynein heavy chain"/>
    <property type="match status" value="1"/>
</dbReference>
<dbReference type="GO" id="GO:0005524">
    <property type="term" value="F:ATP binding"/>
    <property type="evidence" value="ECO:0007669"/>
    <property type="project" value="UniProtKB-KW"/>
</dbReference>
<dbReference type="Pfam" id="PF18199">
    <property type="entry name" value="Dynein_C"/>
    <property type="match status" value="1"/>
</dbReference>
<dbReference type="InterPro" id="IPR026983">
    <property type="entry name" value="DHC"/>
</dbReference>
<keyword evidence="13" id="KW-0966">Cell projection</keyword>
<dbReference type="Pfam" id="PF12780">
    <property type="entry name" value="AAA_8"/>
    <property type="match status" value="1"/>
</dbReference>
<dbReference type="Pfam" id="PF12775">
    <property type="entry name" value="AAA_7"/>
    <property type="match status" value="1"/>
</dbReference>
<evidence type="ECO:0000256" key="6">
    <source>
        <dbReference type="ARBA" id="ARBA00022741"/>
    </source>
</evidence>
<comment type="similarity">
    <text evidence="2">Belongs to the dynein heavy chain family.</text>
</comment>
<dbReference type="FunFam" id="1.20.58.1120:FF:000007">
    <property type="entry name" value="Dynein heavy chain 4"/>
    <property type="match status" value="1"/>
</dbReference>
<dbReference type="InterPro" id="IPR041228">
    <property type="entry name" value="Dynein_C"/>
</dbReference>
<dbReference type="Gene3D" id="1.20.58.1120">
    <property type="match status" value="1"/>
</dbReference>
<dbReference type="InterPro" id="IPR043160">
    <property type="entry name" value="Dynein_C_barrel"/>
</dbReference>
<dbReference type="Gene3D" id="1.10.8.720">
    <property type="entry name" value="Region D6 of dynein motor"/>
    <property type="match status" value="1"/>
</dbReference>
<evidence type="ECO:0000313" key="16">
    <source>
        <dbReference type="EMBL" id="CAH0578180.1"/>
    </source>
</evidence>
<reference evidence="16" key="1">
    <citation type="submission" date="2021-12" db="EMBL/GenBank/DDBJ databases">
        <authorList>
            <person name="King R."/>
        </authorList>
    </citation>
    <scope>NUCLEOTIDE SEQUENCE</scope>
</reference>